<dbReference type="PANTHER" id="PTHR31562">
    <property type="entry name" value="PROTEIN CBG18972"/>
    <property type="match status" value="1"/>
</dbReference>
<dbReference type="WBParaSite" id="Pan_g12637.t1">
    <property type="protein sequence ID" value="Pan_g12637.t1"/>
    <property type="gene ID" value="Pan_g12637"/>
</dbReference>
<dbReference type="InterPro" id="IPR004988">
    <property type="entry name" value="DUF273"/>
</dbReference>
<accession>A0A7E4UUR6</accession>
<feature type="transmembrane region" description="Helical" evidence="1">
    <location>
        <begin position="9"/>
        <end position="27"/>
    </location>
</feature>
<keyword evidence="1" id="KW-0472">Membrane</keyword>
<evidence type="ECO:0000313" key="2">
    <source>
        <dbReference type="Proteomes" id="UP000492821"/>
    </source>
</evidence>
<dbReference type="Proteomes" id="UP000492821">
    <property type="component" value="Unassembled WGS sequence"/>
</dbReference>
<evidence type="ECO:0000313" key="3">
    <source>
        <dbReference type="WBParaSite" id="Pan_g12637.t1"/>
    </source>
</evidence>
<dbReference type="PANTHER" id="PTHR31562:SF9">
    <property type="entry name" value="GLYCOSYLTRANSFERASE FAMILY 8 PROTEIN"/>
    <property type="match status" value="1"/>
</dbReference>
<dbReference type="Pfam" id="PF03314">
    <property type="entry name" value="DUF273"/>
    <property type="match status" value="1"/>
</dbReference>
<reference evidence="2" key="1">
    <citation type="journal article" date="2013" name="Genetics">
        <title>The draft genome and transcriptome of Panagrellus redivivus are shaped by the harsh demands of a free-living lifestyle.</title>
        <authorList>
            <person name="Srinivasan J."/>
            <person name="Dillman A.R."/>
            <person name="Macchietto M.G."/>
            <person name="Heikkinen L."/>
            <person name="Lakso M."/>
            <person name="Fracchia K.M."/>
            <person name="Antoshechkin I."/>
            <person name="Mortazavi A."/>
            <person name="Wong G."/>
            <person name="Sternberg P.W."/>
        </authorList>
    </citation>
    <scope>NUCLEOTIDE SEQUENCE [LARGE SCALE GENOMIC DNA]</scope>
    <source>
        <strain evidence="2">MT8872</strain>
    </source>
</reference>
<protein>
    <submittedName>
        <fullName evidence="3">Nucleotide-diphospho-sugar transferase</fullName>
    </submittedName>
</protein>
<dbReference type="InterPro" id="IPR029044">
    <property type="entry name" value="Nucleotide-diphossugar_trans"/>
</dbReference>
<keyword evidence="2" id="KW-1185">Reference proteome</keyword>
<name>A0A7E4UUR6_PANRE</name>
<dbReference type="Gene3D" id="3.90.550.10">
    <property type="entry name" value="Spore Coat Polysaccharide Biosynthesis Protein SpsA, Chain A"/>
    <property type="match status" value="1"/>
</dbReference>
<reference evidence="3" key="2">
    <citation type="submission" date="2020-10" db="UniProtKB">
        <authorList>
            <consortium name="WormBaseParasite"/>
        </authorList>
    </citation>
    <scope>IDENTIFICATION</scope>
</reference>
<proteinExistence type="predicted"/>
<keyword evidence="1" id="KW-0812">Transmembrane</keyword>
<organism evidence="2 3">
    <name type="scientific">Panagrellus redivivus</name>
    <name type="common">Microworm</name>
    <dbReference type="NCBI Taxonomy" id="6233"/>
    <lineage>
        <taxon>Eukaryota</taxon>
        <taxon>Metazoa</taxon>
        <taxon>Ecdysozoa</taxon>
        <taxon>Nematoda</taxon>
        <taxon>Chromadorea</taxon>
        <taxon>Rhabditida</taxon>
        <taxon>Tylenchina</taxon>
        <taxon>Panagrolaimomorpha</taxon>
        <taxon>Panagrolaimoidea</taxon>
        <taxon>Panagrolaimidae</taxon>
        <taxon>Panagrellus</taxon>
    </lineage>
</organism>
<sequence length="370" mass="42726">MAAVVNRRCGIIFIGLSGIFLLLQYHSKGITYLQTPTFATFELKTCPNMDGHALIASRGVANERVAIVLAVDSVDNVLDYAPAMNTTKCYAKHFGYPFVVINLTDAIVSEQCQHKDVFFKRHCAVHKWMESRKDVIDYVLYIDADMGVINPCHTIQEYIDDTADLVFYDRFYDFEIAAGSYLAKNTYFSRNFLKYWADYNFKLPKSFHGTDNGAVHQVFMEQNFETPSEKFACYDLWNKSRNYDGLFAFQACTQWKLGLNNSKFADNKLKIIRKDAVGWVRDGWLTSTKWAPRDFMLHGWKMKKLGGEWQWPFSRKTFDMEMCLREPLLNAFSYNLNFVVSDAVIRAELDAWRVKVVDKLIKSLKSIGMA</sequence>
<dbReference type="AlphaFoldDB" id="A0A7E4UUR6"/>
<evidence type="ECO:0000256" key="1">
    <source>
        <dbReference type="SAM" id="Phobius"/>
    </source>
</evidence>
<keyword evidence="1" id="KW-1133">Transmembrane helix</keyword>